<dbReference type="Proteomes" id="UP001320706">
    <property type="component" value="Unassembled WGS sequence"/>
</dbReference>
<gene>
    <name evidence="1" type="primary">FAF1</name>
    <name evidence="1" type="ORF">M8818_005356</name>
</gene>
<name>A0ACC3SA03_9PEZI</name>
<evidence type="ECO:0000313" key="2">
    <source>
        <dbReference type="Proteomes" id="UP001320706"/>
    </source>
</evidence>
<keyword evidence="2" id="KW-1185">Reference proteome</keyword>
<comment type="caution">
    <text evidence="1">The sequence shown here is derived from an EMBL/GenBank/DDBJ whole genome shotgun (WGS) entry which is preliminary data.</text>
</comment>
<organism evidence="1 2">
    <name type="scientific">Zalaria obscura</name>
    <dbReference type="NCBI Taxonomy" id="2024903"/>
    <lineage>
        <taxon>Eukaryota</taxon>
        <taxon>Fungi</taxon>
        <taxon>Dikarya</taxon>
        <taxon>Ascomycota</taxon>
        <taxon>Pezizomycotina</taxon>
        <taxon>Dothideomycetes</taxon>
        <taxon>Dothideomycetidae</taxon>
        <taxon>Dothideales</taxon>
        <taxon>Zalariaceae</taxon>
        <taxon>Zalaria</taxon>
    </lineage>
</organism>
<dbReference type="EMBL" id="JAMKPW020000032">
    <property type="protein sequence ID" value="KAK8203131.1"/>
    <property type="molecule type" value="Genomic_DNA"/>
</dbReference>
<evidence type="ECO:0000313" key="1">
    <source>
        <dbReference type="EMBL" id="KAK8203131.1"/>
    </source>
</evidence>
<protein>
    <submittedName>
        <fullName evidence="1">Pre-rRNA processing and 40S ribosomal subunit assembly</fullName>
    </submittedName>
</protein>
<reference evidence="1" key="1">
    <citation type="submission" date="2024-02" db="EMBL/GenBank/DDBJ databases">
        <title>Metagenome Assembled Genome of Zalaria obscura JY119.</title>
        <authorList>
            <person name="Vighnesh L."/>
            <person name="Jagadeeshwari U."/>
            <person name="Venkata Ramana C."/>
            <person name="Sasikala C."/>
        </authorList>
    </citation>
    <scope>NUCLEOTIDE SEQUENCE</scope>
    <source>
        <strain evidence="1">JY119</strain>
    </source>
</reference>
<proteinExistence type="predicted"/>
<feature type="non-terminal residue" evidence="1">
    <location>
        <position position="279"/>
    </location>
</feature>
<sequence>MAIALGKRKRRAEATEPVRKAPAPPVEPESDNEDLQAIFRKAFEAKFKPLEVEKEKEPESVQEVEEGEEDSEQDSDWEGISEPEDAVEVIEHTFSQGPRERADKQALKAFMSSKPASFDIKPVTISKQKAGNTEDDGTDAANLKNDLALQRLLTESHLLDPSSDTTPSGKNRHKATDLRLQALGSKASILAQEKMPMSHRKGINAKASYKEETRRKEAKENGIILERAAGKKAAPVQRERGIGGPSVGRFKGGTLTLSKRDIAGIQGPKKSGGKGKGGR</sequence>
<accession>A0ACC3SA03</accession>